<proteinExistence type="predicted"/>
<dbReference type="Proteomes" id="UP001519460">
    <property type="component" value="Unassembled WGS sequence"/>
</dbReference>
<comment type="caution">
    <text evidence="1">The sequence shown here is derived from an EMBL/GenBank/DDBJ whole genome shotgun (WGS) entry which is preliminary data.</text>
</comment>
<organism evidence="1 2">
    <name type="scientific">Batillaria attramentaria</name>
    <dbReference type="NCBI Taxonomy" id="370345"/>
    <lineage>
        <taxon>Eukaryota</taxon>
        <taxon>Metazoa</taxon>
        <taxon>Spiralia</taxon>
        <taxon>Lophotrochozoa</taxon>
        <taxon>Mollusca</taxon>
        <taxon>Gastropoda</taxon>
        <taxon>Caenogastropoda</taxon>
        <taxon>Sorbeoconcha</taxon>
        <taxon>Cerithioidea</taxon>
        <taxon>Batillariidae</taxon>
        <taxon>Batillaria</taxon>
    </lineage>
</organism>
<evidence type="ECO:0000313" key="2">
    <source>
        <dbReference type="Proteomes" id="UP001519460"/>
    </source>
</evidence>
<gene>
    <name evidence="1" type="ORF">BaRGS_00001649</name>
</gene>
<keyword evidence="2" id="KW-1185">Reference proteome</keyword>
<dbReference type="AlphaFoldDB" id="A0ABD0M4Y5"/>
<evidence type="ECO:0000313" key="1">
    <source>
        <dbReference type="EMBL" id="KAK7506798.1"/>
    </source>
</evidence>
<dbReference type="EMBL" id="JACVVK020000005">
    <property type="protein sequence ID" value="KAK7506798.1"/>
    <property type="molecule type" value="Genomic_DNA"/>
</dbReference>
<reference evidence="1 2" key="1">
    <citation type="journal article" date="2023" name="Sci. Data">
        <title>Genome assembly of the Korean intertidal mud-creeper Batillaria attramentaria.</title>
        <authorList>
            <person name="Patra A.K."/>
            <person name="Ho P.T."/>
            <person name="Jun S."/>
            <person name="Lee S.J."/>
            <person name="Kim Y."/>
            <person name="Won Y.J."/>
        </authorList>
    </citation>
    <scope>NUCLEOTIDE SEQUENCE [LARGE SCALE GENOMIC DNA]</scope>
    <source>
        <strain evidence="1">Wonlab-2016</strain>
    </source>
</reference>
<sequence length="79" mass="8811">MKDQTDSSTKATAILTNLARNGPRFTRYMQIVRENQSLSVCALPVPVFETCLIRRISCAFSARTLAIPNQLKGRMPGRV</sequence>
<accession>A0ABD0M4Y5</accession>
<protein>
    <submittedName>
        <fullName evidence="1">Uncharacterized protein</fullName>
    </submittedName>
</protein>
<name>A0ABD0M4Y5_9CAEN</name>